<dbReference type="GO" id="GO:0008270">
    <property type="term" value="F:zinc ion binding"/>
    <property type="evidence" value="ECO:0007669"/>
    <property type="project" value="UniProtKB-KW"/>
</dbReference>
<dbReference type="PaxDb" id="7159-AAEL009714-PA"/>
<dbReference type="PANTHER" id="PTHR28498">
    <property type="entry name" value="ZINC FINGER SWIM DOMAIN-CONTAINING PROTEIN 7"/>
    <property type="match status" value="1"/>
</dbReference>
<dbReference type="PANTHER" id="PTHR28498:SF1">
    <property type="entry name" value="ZINC FINGER SWIM DOMAIN-CONTAINING PROTEIN 7"/>
    <property type="match status" value="1"/>
</dbReference>
<dbReference type="AlphaFoldDB" id="Q16V40"/>
<evidence type="ECO:0000313" key="4">
    <source>
        <dbReference type="Proteomes" id="UP000682892"/>
    </source>
</evidence>
<dbReference type="PhylomeDB" id="Q16V40"/>
<reference evidence="3" key="2">
    <citation type="journal article" date="2007" name="Science">
        <title>Genome sequence of Aedes aegypti, a major arbovirus vector.</title>
        <authorList>
            <person name="Nene V."/>
            <person name="Wortman J.R."/>
            <person name="Lawson D."/>
            <person name="Haas B."/>
            <person name="Kodira C."/>
            <person name="Tu Z.J."/>
            <person name="Loftus B."/>
            <person name="Xi Z."/>
            <person name="Megy K."/>
            <person name="Grabherr M."/>
            <person name="Ren Q."/>
            <person name="Zdobnov E.M."/>
            <person name="Lobo N.F."/>
            <person name="Campbell K.S."/>
            <person name="Brown S.E."/>
            <person name="Bonaldo M.F."/>
            <person name="Zhu J."/>
            <person name="Sinkins S.P."/>
            <person name="Hogenkamp D.G."/>
            <person name="Amedeo P."/>
            <person name="Arensburger P."/>
            <person name="Atkinson P.W."/>
            <person name="Bidwell S."/>
            <person name="Biedler J."/>
            <person name="Birney E."/>
            <person name="Bruggner R.V."/>
            <person name="Costas J."/>
            <person name="Coy M.R."/>
            <person name="Crabtree J."/>
            <person name="Crawford M."/>
            <person name="Debruyn B."/>
            <person name="Decaprio D."/>
            <person name="Eiglmeier K."/>
            <person name="Eisenstadt E."/>
            <person name="El-Dorry H."/>
            <person name="Gelbart W.M."/>
            <person name="Gomes S.L."/>
            <person name="Hammond M."/>
            <person name="Hannick L.I."/>
            <person name="Hogan J.R."/>
            <person name="Holmes M.H."/>
            <person name="Jaffe D."/>
            <person name="Johnston J.S."/>
            <person name="Kennedy R.C."/>
            <person name="Koo H."/>
            <person name="Kravitz S."/>
            <person name="Kriventseva E.V."/>
            <person name="Kulp D."/>
            <person name="Labutti K."/>
            <person name="Lee E."/>
            <person name="Li S."/>
            <person name="Lovin D.D."/>
            <person name="Mao C."/>
            <person name="Mauceli E."/>
            <person name="Menck C.F."/>
            <person name="Miller J.R."/>
            <person name="Montgomery P."/>
            <person name="Mori A."/>
            <person name="Nascimento A.L."/>
            <person name="Naveira H.F."/>
            <person name="Nusbaum C."/>
            <person name="O'leary S."/>
            <person name="Orvis J."/>
            <person name="Pertea M."/>
            <person name="Quesneville H."/>
            <person name="Reidenbach K.R."/>
            <person name="Rogers Y.H."/>
            <person name="Roth C.W."/>
            <person name="Schneider J.R."/>
            <person name="Schatz M."/>
            <person name="Shumway M."/>
            <person name="Stanke M."/>
            <person name="Stinson E.O."/>
            <person name="Tubio J.M."/>
            <person name="Vanzee J.P."/>
            <person name="Verjovski-Almeida S."/>
            <person name="Werner D."/>
            <person name="White O."/>
            <person name="Wyder S."/>
            <person name="Zeng Q."/>
            <person name="Zhao Q."/>
            <person name="Zhao Y."/>
            <person name="Hill C.A."/>
            <person name="Raikhel A.S."/>
            <person name="Soares M.B."/>
            <person name="Knudson D.L."/>
            <person name="Lee N.H."/>
            <person name="Galagan J."/>
            <person name="Salzberg S.L."/>
            <person name="Paulsen I.T."/>
            <person name="Dimopoulos G."/>
            <person name="Collins F.H."/>
            <person name="Birren B."/>
            <person name="Fraser-Liggett C.M."/>
            <person name="Severson D.W."/>
        </authorList>
    </citation>
    <scope>NUCLEOTIDE SEQUENCE [LARGE SCALE GENOMIC DNA]</scope>
    <source>
        <strain evidence="3">Liverpool</strain>
    </source>
</reference>
<dbReference type="Proteomes" id="UP000682892">
    <property type="component" value="Unassembled WGS sequence"/>
</dbReference>
<dbReference type="OMA" id="INFCACE"/>
<accession>Q16V40</accession>
<reference evidence="3" key="1">
    <citation type="submission" date="2005-10" db="EMBL/GenBank/DDBJ databases">
        <authorList>
            <person name="Loftus B.J."/>
            <person name="Nene V.M."/>
            <person name="Hannick L.I."/>
            <person name="Bidwell S."/>
            <person name="Haas B."/>
            <person name="Amedeo P."/>
            <person name="Orvis J."/>
            <person name="Wortman J.R."/>
            <person name="White O.R."/>
            <person name="Salzberg S."/>
            <person name="Shumway M."/>
            <person name="Koo H."/>
            <person name="Zhao Y."/>
            <person name="Holmes M."/>
            <person name="Miller J."/>
            <person name="Schatz M."/>
            <person name="Pop M."/>
            <person name="Pai G."/>
            <person name="Utterback T."/>
            <person name="Rogers Y.-H."/>
            <person name="Kravitz S."/>
            <person name="Fraser C.M."/>
        </authorList>
    </citation>
    <scope>NUCLEOTIDE SEQUENCE</scope>
    <source>
        <strain evidence="3">Liverpool</strain>
    </source>
</reference>
<dbReference type="EMBL" id="CH477605">
    <property type="protein sequence ID" value="EAT38388.1"/>
    <property type="molecule type" value="Genomic_DNA"/>
</dbReference>
<dbReference type="PROSITE" id="PS50966">
    <property type="entry name" value="ZF_SWIM"/>
    <property type="match status" value="1"/>
</dbReference>
<gene>
    <name evidence="3" type="ORF">AaeL_AAEL009714</name>
</gene>
<dbReference type="HOGENOM" id="CLU_1349880_0_0_1"/>
<keyword evidence="1" id="KW-0479">Metal-binding</keyword>
<dbReference type="GO" id="GO:0000724">
    <property type="term" value="P:double-strand break repair via homologous recombination"/>
    <property type="evidence" value="ECO:0007669"/>
    <property type="project" value="TreeGrafter"/>
</dbReference>
<evidence type="ECO:0000313" key="3">
    <source>
        <dbReference type="EMBL" id="EAT38388.1"/>
    </source>
</evidence>
<evidence type="ECO:0000256" key="1">
    <source>
        <dbReference type="PROSITE-ProRule" id="PRU00325"/>
    </source>
</evidence>
<keyword evidence="1" id="KW-0863">Zinc-finger</keyword>
<reference evidence="3" key="3">
    <citation type="submission" date="2012-09" db="EMBL/GenBank/DDBJ databases">
        <authorList>
            <consortium name="VectorBase"/>
        </authorList>
    </citation>
    <scope>NUCLEOTIDE SEQUENCE</scope>
    <source>
        <strain evidence="3">Liverpool</strain>
    </source>
</reference>
<organism evidence="3 4">
    <name type="scientific">Aedes aegypti</name>
    <name type="common">Yellowfever mosquito</name>
    <name type="synonym">Culex aegypti</name>
    <dbReference type="NCBI Taxonomy" id="7159"/>
    <lineage>
        <taxon>Eukaryota</taxon>
        <taxon>Metazoa</taxon>
        <taxon>Ecdysozoa</taxon>
        <taxon>Arthropoda</taxon>
        <taxon>Hexapoda</taxon>
        <taxon>Insecta</taxon>
        <taxon>Pterygota</taxon>
        <taxon>Neoptera</taxon>
        <taxon>Endopterygota</taxon>
        <taxon>Diptera</taxon>
        <taxon>Nematocera</taxon>
        <taxon>Culicoidea</taxon>
        <taxon>Culicidae</taxon>
        <taxon>Culicinae</taxon>
        <taxon>Aedini</taxon>
        <taxon>Aedes</taxon>
        <taxon>Stegomyia</taxon>
    </lineage>
</organism>
<dbReference type="GO" id="GO:0097196">
    <property type="term" value="C:Shu complex"/>
    <property type="evidence" value="ECO:0007669"/>
    <property type="project" value="TreeGrafter"/>
</dbReference>
<proteinExistence type="predicted"/>
<keyword evidence="1" id="KW-0862">Zinc</keyword>
<dbReference type="InterPro" id="IPR007527">
    <property type="entry name" value="Znf_SWIM"/>
</dbReference>
<protein>
    <submittedName>
        <fullName evidence="3">AAEL009714-PA</fullName>
    </submittedName>
</protein>
<name>Q16V40_AEDAE</name>
<dbReference type="VEuPathDB" id="VectorBase:AAEL022881"/>
<sequence length="203" mass="22785">MSTTPPCNVRGAKRNVKSSYFSVPRRTDMYRESIKHARRRNLCATRNIAMGKACWNLNCRFTLSKEHLLELESLFGRALLGRALTLIHGKKPLKLLRTPSGAGRLYEVPGSKFAVVYKIFPGVNFCTCESFRYWVLQQQHQATCKHVLATRLAQALGLEVEETLSDKIYQELSAELIKERLNSTASRSSNIAGPGEGPSKSLQ</sequence>
<evidence type="ECO:0000259" key="2">
    <source>
        <dbReference type="PROSITE" id="PS50966"/>
    </source>
</evidence>
<feature type="domain" description="SWIM-type" evidence="2">
    <location>
        <begin position="117"/>
        <end position="155"/>
    </location>
</feature>
<dbReference type="eggNOG" id="ENOG502RZB5">
    <property type="taxonomic scope" value="Eukaryota"/>
</dbReference>